<evidence type="ECO:0000313" key="2">
    <source>
        <dbReference type="Proteomes" id="UP000202618"/>
    </source>
</evidence>
<dbReference type="EMBL" id="KU878088">
    <property type="protein sequence ID" value="AMS01262.1"/>
    <property type="molecule type" value="Genomic_DNA"/>
</dbReference>
<evidence type="ECO:0000313" key="1">
    <source>
        <dbReference type="EMBL" id="AMS01262.1"/>
    </source>
</evidence>
<reference evidence="1 2" key="1">
    <citation type="journal article" date="2016" name="Virology">
        <title>The genome of AR9, a giant transducing Bacillus phage encoding two multisubunit RNA polymerases.</title>
        <authorList>
            <person name="Lavysh D."/>
            <person name="Sokolova M."/>
            <person name="Minakhin L."/>
            <person name="Yakunina M."/>
            <person name="Artamonova T."/>
            <person name="Kozyavkin S."/>
            <person name="Makarova K.S."/>
            <person name="Koonin E.V."/>
            <person name="Severinov K."/>
        </authorList>
    </citation>
    <scope>NUCLEOTIDE SEQUENCE [LARGE SCALE GENOMIC DNA]</scope>
</reference>
<evidence type="ECO:0008006" key="3">
    <source>
        <dbReference type="Google" id="ProtNLM"/>
    </source>
</evidence>
<name>A0A172JI86_BPPB1</name>
<dbReference type="GeneID" id="29058896"/>
<dbReference type="KEGG" id="vg:29058896"/>
<sequence>MNGKIYNLIDYLNTSTNSLVVGRKYGKITRKLMDLNRLDKTTDTIDIIFPDTIFMVSPSFFLGMFEDIFILLEKEKFLKKYNIVCTLFIKESLYSAINRAIK</sequence>
<proteinExistence type="predicted"/>
<dbReference type="RefSeq" id="YP_009283082.1">
    <property type="nucleotide sequence ID" value="NC_031039.1"/>
</dbReference>
<accession>A0A172JI86</accession>
<gene>
    <name evidence="1" type="ORF">AR9_g178</name>
</gene>
<protein>
    <recommendedName>
        <fullName evidence="3">DUF4325 domain-containing protein</fullName>
    </recommendedName>
</protein>
<organism evidence="1 2">
    <name type="scientific">Bacillus phage AR9</name>
    <dbReference type="NCBI Taxonomy" id="1815509"/>
    <lineage>
        <taxon>Viruses</taxon>
        <taxon>Duplodnaviria</taxon>
        <taxon>Heunggongvirae</taxon>
        <taxon>Uroviricota</taxon>
        <taxon>Caudoviricetes</taxon>
        <taxon>Takahashivirus</taxon>
        <taxon>Bacillus phage PBS1</taxon>
    </lineage>
</organism>
<dbReference type="Proteomes" id="UP000202618">
    <property type="component" value="Segment"/>
</dbReference>